<feature type="transmembrane region" description="Helical" evidence="6">
    <location>
        <begin position="350"/>
        <end position="371"/>
    </location>
</feature>
<keyword evidence="4 6" id="KW-1133">Transmembrane helix</keyword>
<sequence length="388" mass="40732">MFTLARRYLRRVDVLSLALCLLCSGISVVVLLSVGHSQLGGSGNKASVQFIASLLGLMLAIITSTIDLHALARAWPLHAVVAWGLVLPTLFLHNVRAGFLVIGYDAGGTSNYSWYRIGGMTFQPTELAKLSFILTLAWHLDKVRGRVNRPRNLLLLLVHILLPVLAIHIQGDDGTALVFACIGVLMLFAGGLSVPLALGGLAVGIAGGAALVATHPGILKGYQFQRILAVLTPDDPALADIAYQQNKAAMAIGTGGLTGQGLFQEESIFIPNAWNDFIYSYLANALGFLGALAVLLLLLGIMLRTLRTAAASPDLLGRLVCVGVFAALFGQCVINIGMNLQVLPVIGVTLPFLSAGGSSVVMVYLSIGLVLSVGLSAKRHAGLAGPVE</sequence>
<dbReference type="EMBL" id="DWYG01000097">
    <property type="protein sequence ID" value="HJB42061.1"/>
    <property type="molecule type" value="Genomic_DNA"/>
</dbReference>
<comment type="caution">
    <text evidence="7">The sequence shown here is derived from an EMBL/GenBank/DDBJ whole genome shotgun (WGS) entry which is preliminary data.</text>
</comment>
<dbReference type="Pfam" id="PF01098">
    <property type="entry name" value="FTSW_RODA_SPOVE"/>
    <property type="match status" value="1"/>
</dbReference>
<dbReference type="GO" id="GO:0032153">
    <property type="term" value="C:cell division site"/>
    <property type="evidence" value="ECO:0007669"/>
    <property type="project" value="TreeGrafter"/>
</dbReference>
<reference evidence="7" key="1">
    <citation type="journal article" date="2021" name="PeerJ">
        <title>Extensive microbial diversity within the chicken gut microbiome revealed by metagenomics and culture.</title>
        <authorList>
            <person name="Gilroy R."/>
            <person name="Ravi A."/>
            <person name="Getino M."/>
            <person name="Pursley I."/>
            <person name="Horton D.L."/>
            <person name="Alikhan N.F."/>
            <person name="Baker D."/>
            <person name="Gharbi K."/>
            <person name="Hall N."/>
            <person name="Watson M."/>
            <person name="Adriaenssens E.M."/>
            <person name="Foster-Nyarko E."/>
            <person name="Jarju S."/>
            <person name="Secka A."/>
            <person name="Antonio M."/>
            <person name="Oren A."/>
            <person name="Chaudhuri R.R."/>
            <person name="La Ragione R."/>
            <person name="Hildebrand F."/>
            <person name="Pallen M.J."/>
        </authorList>
    </citation>
    <scope>NUCLEOTIDE SEQUENCE</scope>
    <source>
        <strain evidence="7">ChiBcec8-13705</strain>
    </source>
</reference>
<feature type="transmembrane region" description="Helical" evidence="6">
    <location>
        <begin position="281"/>
        <end position="303"/>
    </location>
</feature>
<organism evidence="7 8">
    <name type="scientific">Candidatus Gemmiger avicola</name>
    <dbReference type="NCBI Taxonomy" id="2838605"/>
    <lineage>
        <taxon>Bacteria</taxon>
        <taxon>Bacillati</taxon>
        <taxon>Bacillota</taxon>
        <taxon>Clostridia</taxon>
        <taxon>Eubacteriales</taxon>
        <taxon>Gemmiger</taxon>
    </lineage>
</organism>
<keyword evidence="2 6" id="KW-0812">Transmembrane</keyword>
<evidence type="ECO:0000256" key="4">
    <source>
        <dbReference type="ARBA" id="ARBA00022989"/>
    </source>
</evidence>
<evidence type="ECO:0000256" key="1">
    <source>
        <dbReference type="ARBA" id="ARBA00004141"/>
    </source>
</evidence>
<feature type="transmembrane region" description="Helical" evidence="6">
    <location>
        <begin position="12"/>
        <end position="34"/>
    </location>
</feature>
<keyword evidence="5 6" id="KW-0472">Membrane</keyword>
<name>A0A9D2M7G3_9FIRM</name>
<accession>A0A9D2M7G3</accession>
<gene>
    <name evidence="7" type="ORF">H9945_06125</name>
</gene>
<evidence type="ECO:0000256" key="5">
    <source>
        <dbReference type="ARBA" id="ARBA00023136"/>
    </source>
</evidence>
<feature type="transmembrane region" description="Helical" evidence="6">
    <location>
        <begin position="152"/>
        <end position="170"/>
    </location>
</feature>
<dbReference type="Proteomes" id="UP000886803">
    <property type="component" value="Unassembled WGS sequence"/>
</dbReference>
<dbReference type="GO" id="GO:0015648">
    <property type="term" value="F:lipid-linked peptidoglycan transporter activity"/>
    <property type="evidence" value="ECO:0007669"/>
    <property type="project" value="TreeGrafter"/>
</dbReference>
<dbReference type="GO" id="GO:0051301">
    <property type="term" value="P:cell division"/>
    <property type="evidence" value="ECO:0007669"/>
    <property type="project" value="InterPro"/>
</dbReference>
<reference evidence="7" key="2">
    <citation type="submission" date="2021-04" db="EMBL/GenBank/DDBJ databases">
        <authorList>
            <person name="Gilroy R."/>
        </authorList>
    </citation>
    <scope>NUCLEOTIDE SEQUENCE</scope>
    <source>
        <strain evidence="7">ChiBcec8-13705</strain>
    </source>
</reference>
<evidence type="ECO:0000313" key="7">
    <source>
        <dbReference type="EMBL" id="HJB42061.1"/>
    </source>
</evidence>
<feature type="transmembrane region" description="Helical" evidence="6">
    <location>
        <begin position="315"/>
        <end position="338"/>
    </location>
</feature>
<feature type="transmembrane region" description="Helical" evidence="6">
    <location>
        <begin position="122"/>
        <end position="140"/>
    </location>
</feature>
<evidence type="ECO:0000256" key="6">
    <source>
        <dbReference type="SAM" id="Phobius"/>
    </source>
</evidence>
<evidence type="ECO:0000256" key="3">
    <source>
        <dbReference type="ARBA" id="ARBA00022960"/>
    </source>
</evidence>
<feature type="transmembrane region" description="Helical" evidence="6">
    <location>
        <begin position="80"/>
        <end position="102"/>
    </location>
</feature>
<keyword evidence="3" id="KW-0133">Cell shape</keyword>
<dbReference type="GO" id="GO:0005886">
    <property type="term" value="C:plasma membrane"/>
    <property type="evidence" value="ECO:0007669"/>
    <property type="project" value="TreeGrafter"/>
</dbReference>
<feature type="transmembrane region" description="Helical" evidence="6">
    <location>
        <begin position="201"/>
        <end position="219"/>
    </location>
</feature>
<feature type="transmembrane region" description="Helical" evidence="6">
    <location>
        <begin position="176"/>
        <end position="194"/>
    </location>
</feature>
<dbReference type="InterPro" id="IPR001182">
    <property type="entry name" value="FtsW/RodA"/>
</dbReference>
<proteinExistence type="predicted"/>
<comment type="subcellular location">
    <subcellularLocation>
        <location evidence="1">Membrane</location>
        <topology evidence="1">Multi-pass membrane protein</topology>
    </subcellularLocation>
</comment>
<dbReference type="GO" id="GO:0008360">
    <property type="term" value="P:regulation of cell shape"/>
    <property type="evidence" value="ECO:0007669"/>
    <property type="project" value="UniProtKB-KW"/>
</dbReference>
<protein>
    <submittedName>
        <fullName evidence="7">FtsW/RodA/SpoVE family cell cycle protein</fullName>
    </submittedName>
</protein>
<evidence type="ECO:0000256" key="2">
    <source>
        <dbReference type="ARBA" id="ARBA00022692"/>
    </source>
</evidence>
<dbReference type="AlphaFoldDB" id="A0A9D2M7G3"/>
<dbReference type="PANTHER" id="PTHR30474:SF1">
    <property type="entry name" value="PEPTIDOGLYCAN GLYCOSYLTRANSFERASE MRDB"/>
    <property type="match status" value="1"/>
</dbReference>
<feature type="transmembrane region" description="Helical" evidence="6">
    <location>
        <begin position="46"/>
        <end position="68"/>
    </location>
</feature>
<dbReference type="PANTHER" id="PTHR30474">
    <property type="entry name" value="CELL CYCLE PROTEIN"/>
    <property type="match status" value="1"/>
</dbReference>
<evidence type="ECO:0000313" key="8">
    <source>
        <dbReference type="Proteomes" id="UP000886803"/>
    </source>
</evidence>